<dbReference type="Pfam" id="PF01370">
    <property type="entry name" value="Epimerase"/>
    <property type="match status" value="1"/>
</dbReference>
<dbReference type="SUPFAM" id="SSF54211">
    <property type="entry name" value="Ribosomal protein S5 domain 2-like"/>
    <property type="match status" value="1"/>
</dbReference>
<dbReference type="InterPro" id="IPR006204">
    <property type="entry name" value="GHMP_kinase_N_dom"/>
</dbReference>
<feature type="coiled-coil region" evidence="4">
    <location>
        <begin position="829"/>
        <end position="860"/>
    </location>
</feature>
<keyword evidence="9" id="KW-1185">Reference proteome</keyword>
<evidence type="ECO:0000313" key="9">
    <source>
        <dbReference type="Proteomes" id="UP001150062"/>
    </source>
</evidence>
<dbReference type="SUPFAM" id="SSF51735">
    <property type="entry name" value="NAD(P)-binding Rossmann-fold domains"/>
    <property type="match status" value="1"/>
</dbReference>
<proteinExistence type="inferred from homology"/>
<evidence type="ECO:0000256" key="5">
    <source>
        <dbReference type="SAM" id="MobiDB-lite"/>
    </source>
</evidence>
<feature type="domain" description="GHMP kinase N-terminal" evidence="6">
    <location>
        <begin position="251"/>
        <end position="350"/>
    </location>
</feature>
<dbReference type="PRINTS" id="PR00959">
    <property type="entry name" value="MEVGALKINASE"/>
</dbReference>
<sequence>MQMNKKLFSLFIFCFLILHFISYPFKINCLGDKFEEKKKEKNEPKEIYFEDELISNQYSDFGIITEEPKDHSNLDFESDSNSVNEAEDDEKFDVHKNECIYTREKITVSPGDHSILRSKSKSEGPKKALSRIEVFRSYFERLFGVSAEYIAQAPGRDNGQGEHVDYSKSQFMHREITNLFSFGHAIQYNYLGAISLREDKKIVLIHLDAQESFTIDLDFFSQLQQIAVEERKSSKKEHESTVPIWASHSLGTINAAQEKEGITLQGMSILLSSSVPYGGGLSNSAANCVTLALLLNEAYNSSKEEGGVRLGEDQEIIGMIKLAKWAQSGEHDPFVGGSCGLLDQLISLSGKEGHMALINYGYIVNERILTESPNLGRRAILIVKSQLPQGFKRVLINSMVTHDLQQTEYNDRQKELDLAFDSLHRFHSGGQFTSTGKLTLQDLNDLISILDPDLNLVSLEESLGGERALRLLENELPDEFKENLGYLKNYIASQNKNYLSEDERLNIIEKVKNDYQIPYNKSAKKGSGITFARHQEEGISKERSFAMLLQRMRHQLTSSMRTPLTAIACKRGDVDSFLELIDAEGESLRESGDMKVTGLNGAQDKLLDIGHSVAQEMRTKEGKQIFVAGRMEGGGGGGFDGFYVSTGAKEDEMKQKENEKENGNGNGNDIESEKEQNKFDQDIFQEWLEKVSIQYTNWWNENLSQKTKKKIKYNPSDLTIIISVPSKGAGLIDISNTKQTINQNFGDKVDNGAVVAQQHLSKATLEILGKRAPQLLKNIKANVISSQEYLMLIEQIVNTDNVETLNGWEDPGINDHKKRSMLDDLLSVEDDLGENLEEYLKDLQEKLQDAANEKSEFQGYKLEILNGDQEIDLQGKSWDSPEIRNLIRKAIPKANRVAAFSPIGGKGQRLGYNWIKGRIPIDIVSERSFLKHFLISLKSLQDLGNKANNEKRKNYAFFMTSKDNHDATVQFLKENNNFGFGKAIKEATGKADFFTLSDDEQIVLIPQGLVPSVVDNDAHLSLLNKYKFEMNPHGHGDQNTLAYKFNVPQVFLERGTEYGMFFQDTNAQSVNSMLILLGILQERNAHVVEAGSAKEIGEVVGIYASMVADKEATNPQGELKRDWVGNVEYGAQLDSLLRNSGYNKEPADPSDPTGAISLFRGHLNIRVFNLSAYDEKLRQHKGNFGRFVGPKYKDPSNKHRGGFKKPVRREQMFQDFLKVMDPEKVFVAVFDKRDIFSPVKNDLEGSLCKVADGISSDSMPVAEGHFYQFNRRLVKEAGVDINVRGQIRYAFEGDYEILTIEKPNGVKEKVVLLKEKKIQDLEGSADSENLEEVGNPEEEEEEEESMTVTRIKGWERIKLKNGEKDLLNNGRSKIIKRKQIQGIPYQYGSKIVINNVGTPTQVIYMFKGMGGQIDENSVIYVDAPDPSKVDLSGLGDIKGALVIRLSEGQELQIKNGLTVNNKGWEQVPLTLDEIFDPNRRIPQNVFMRGYHLIKHEQMTIDITDWEEGKYAFDFQNGIFIQEEQGSESVLRPIAPFALSYEFKKKLSRSTGIYLSHYTVLDLEDTRLLMLPDSQFKKELITLKVLNDEETSIRGLSEEELYNCAALRITKAGEIQKIDETDPILKAYPLPGNAVAPGVEPNIHKDKTVLITGGSGYIATAVIRDLLHHGSKVIILDRAIREMEEISQLDGVTIIEGDVEDQSLLERIFNEFSIDSIVNLAADIEAGNSMIEPAKFFYNNVIVNALNLYDNAPPTALHTVFASSAGVYGNERGKKRETNNENPQNPYGETKLLMEKVMSAYSKKNNQGVKFVALRFFNVAGAFKWLDRIHGEKHIGRESHLIPILLENIMGRTEEDGQTVRKFSIFGNDYNTPDGTNVRSFIHIQDLANGIIRALARSYVREDNLIANLGAESAMSNLQVFRSAQKVTGIKKEPEFSARRPGDPDSLDADWSLAKEALNWRPLFSDIQRILKDAFQFAEMVKDTPIQAKSEPSPEKTEPGYLLKILHNVDTNKIISKELKFEIMFRIFIDSLYDPSIKEEVKQLHLYQEGKIVRGIQQEIIVSVIQNSQFLKILSNFKCKDTLKGNALSEIQNYLLDLISEYN</sequence>
<dbReference type="InterPro" id="IPR036554">
    <property type="entry name" value="GHMP_kinase_C_sf"/>
</dbReference>
<dbReference type="InterPro" id="IPR014721">
    <property type="entry name" value="Ribsml_uS5_D2-typ_fold_subgr"/>
</dbReference>
<keyword evidence="4" id="KW-0175">Coiled coil</keyword>
<feature type="region of interest" description="Disordered" evidence="5">
    <location>
        <begin position="1324"/>
        <end position="1346"/>
    </location>
</feature>
<dbReference type="SUPFAM" id="SSF53448">
    <property type="entry name" value="Nucleotide-diphospho-sugar transferases"/>
    <property type="match status" value="1"/>
</dbReference>
<dbReference type="Gene3D" id="3.90.550.10">
    <property type="entry name" value="Spore Coat Polysaccharide Biosynthesis Protein SpsA, Chain A"/>
    <property type="match status" value="1"/>
</dbReference>
<dbReference type="Proteomes" id="UP001150062">
    <property type="component" value="Unassembled WGS sequence"/>
</dbReference>
<dbReference type="InterPro" id="IPR020568">
    <property type="entry name" value="Ribosomal_Su5_D2-typ_SF"/>
</dbReference>
<evidence type="ECO:0000256" key="3">
    <source>
        <dbReference type="ARBA" id="ARBA00022840"/>
    </source>
</evidence>
<dbReference type="InterPro" id="IPR029044">
    <property type="entry name" value="Nucleotide-diphossugar_trans"/>
</dbReference>
<dbReference type="EMBL" id="JAOAOG010000215">
    <property type="protein sequence ID" value="KAJ6239942.1"/>
    <property type="molecule type" value="Genomic_DNA"/>
</dbReference>
<evidence type="ECO:0000256" key="2">
    <source>
        <dbReference type="ARBA" id="ARBA00022741"/>
    </source>
</evidence>
<dbReference type="Gene3D" id="3.90.25.10">
    <property type="entry name" value="UDP-galactose 4-epimerase, domain 1"/>
    <property type="match status" value="1"/>
</dbReference>
<feature type="compositionally biased region" description="Acidic residues" evidence="5">
    <location>
        <begin position="1324"/>
        <end position="1345"/>
    </location>
</feature>
<dbReference type="SUPFAM" id="SSF55060">
    <property type="entry name" value="GHMP Kinase, C-terminal domain"/>
    <property type="match status" value="1"/>
</dbReference>
<evidence type="ECO:0000256" key="4">
    <source>
        <dbReference type="SAM" id="Coils"/>
    </source>
</evidence>
<dbReference type="Pfam" id="PF00288">
    <property type="entry name" value="GHMP_kinases_N"/>
    <property type="match status" value="1"/>
</dbReference>
<dbReference type="Gene3D" id="3.30.230.10">
    <property type="match status" value="1"/>
</dbReference>
<dbReference type="InterPro" id="IPR001509">
    <property type="entry name" value="Epimerase_deHydtase"/>
</dbReference>
<comment type="caution">
    <text evidence="8">The sequence shown here is derived from an EMBL/GenBank/DDBJ whole genome shotgun (WGS) entry which is preliminary data.</text>
</comment>
<evidence type="ECO:0000259" key="6">
    <source>
        <dbReference type="Pfam" id="PF00288"/>
    </source>
</evidence>
<name>A0ABQ8Y6Z4_9EUKA</name>
<protein>
    <submittedName>
        <fullName evidence="8">Udp-sugar pyrophosphorylase</fullName>
    </submittedName>
</protein>
<keyword evidence="3" id="KW-0067">ATP-binding</keyword>
<feature type="domain" description="NAD-dependent epimerase/dehydratase" evidence="7">
    <location>
        <begin position="1648"/>
        <end position="1900"/>
    </location>
</feature>
<keyword evidence="2" id="KW-0547">Nucleotide-binding</keyword>
<dbReference type="InterPro" id="IPR036291">
    <property type="entry name" value="NAD(P)-bd_dom_sf"/>
</dbReference>
<evidence type="ECO:0000256" key="1">
    <source>
        <dbReference type="ARBA" id="ARBA00007637"/>
    </source>
</evidence>
<comment type="similarity">
    <text evidence="1">Belongs to the NAD(P)-dependent epimerase/dehydratase family.</text>
</comment>
<dbReference type="Gene3D" id="2.160.10.30">
    <property type="match status" value="1"/>
</dbReference>
<feature type="region of interest" description="Disordered" evidence="5">
    <location>
        <begin position="650"/>
        <end position="676"/>
    </location>
</feature>
<organism evidence="8 9">
    <name type="scientific">Anaeramoeba flamelloides</name>
    <dbReference type="NCBI Taxonomy" id="1746091"/>
    <lineage>
        <taxon>Eukaryota</taxon>
        <taxon>Metamonada</taxon>
        <taxon>Anaeramoebidae</taxon>
        <taxon>Anaeramoeba</taxon>
    </lineage>
</organism>
<dbReference type="PANTHER" id="PTHR43725">
    <property type="entry name" value="UDP-GLUCOSE 4-EPIMERASE"/>
    <property type="match status" value="1"/>
</dbReference>
<gene>
    <name evidence="8" type="ORF">M0813_24593</name>
</gene>
<evidence type="ECO:0000313" key="8">
    <source>
        <dbReference type="EMBL" id="KAJ6239942.1"/>
    </source>
</evidence>
<feature type="compositionally biased region" description="Basic and acidic residues" evidence="5">
    <location>
        <begin position="650"/>
        <end position="662"/>
    </location>
</feature>
<dbReference type="Gene3D" id="3.40.50.720">
    <property type="entry name" value="NAD(P)-binding Rossmann-like Domain"/>
    <property type="match status" value="1"/>
</dbReference>
<accession>A0ABQ8Y6Z4</accession>
<reference evidence="8" key="1">
    <citation type="submission" date="2022-08" db="EMBL/GenBank/DDBJ databases">
        <title>Novel sulfate-reducing endosymbionts in the free-living metamonad Anaeramoeba.</title>
        <authorList>
            <person name="Jerlstrom-Hultqvist J."/>
            <person name="Cepicka I."/>
            <person name="Gallot-Lavallee L."/>
            <person name="Salas-Leiva D."/>
            <person name="Curtis B.A."/>
            <person name="Zahonova K."/>
            <person name="Pipaliya S."/>
            <person name="Dacks J."/>
            <person name="Roger A.J."/>
        </authorList>
    </citation>
    <scope>NUCLEOTIDE SEQUENCE</scope>
    <source>
        <strain evidence="8">Schooner1</strain>
    </source>
</reference>
<dbReference type="PANTHER" id="PTHR43725:SF53">
    <property type="entry name" value="UDP-ARABINOSE 4-EPIMERASE 1"/>
    <property type="match status" value="1"/>
</dbReference>
<evidence type="ECO:0000259" key="7">
    <source>
        <dbReference type="Pfam" id="PF01370"/>
    </source>
</evidence>